<evidence type="ECO:0000259" key="6">
    <source>
        <dbReference type="SMART" id="SM00642"/>
    </source>
</evidence>
<feature type="domain" description="Glycosyl hydrolase family 13 catalytic" evidence="6">
    <location>
        <begin position="52"/>
        <end position="466"/>
    </location>
</feature>
<evidence type="ECO:0000256" key="2">
    <source>
        <dbReference type="ARBA" id="ARBA00022723"/>
    </source>
</evidence>
<comment type="cofactor">
    <cofactor evidence="1">
        <name>Ca(2+)</name>
        <dbReference type="ChEBI" id="CHEBI:29108"/>
    </cofactor>
</comment>
<accession>A0ABU9C130</accession>
<dbReference type="PANTHER" id="PTHR10357:SF215">
    <property type="entry name" value="ALPHA-AMYLASE 1"/>
    <property type="match status" value="1"/>
</dbReference>
<dbReference type="EMBL" id="JBBUTI010000002">
    <property type="protein sequence ID" value="MEK8045321.1"/>
    <property type="molecule type" value="Genomic_DNA"/>
</dbReference>
<sequence length="881" mass="95563">MSQQPLNNPRWTALALGALLAMAAPSATAAPGKAGLKLHVPSPDWRDQVIYFLMTDRFDDGNPANNDQGAGEFKPGSGAHWQGGDLAGVTRRLSYIKGLGATAVWITPPVANQWWNGGIQFSGYHGYWAENFTQVDKHLGNLADYQRLSHELHSAGMYLVQDVVLNHTGDYFHYAGPWQANDLAKHWTATPDSRPSPRPTQWPFSQNDPRDPAQRQANVYHWTPDVVDYGKREQVLNWQMAGLDDLNTDNPVVKRALRQSYAHWIREVGVDAFRVDTAFYVPPSLFTDFLHARDAKAPGINQVARQTGRRDFFVFGEGFGIDRPGERAESDRIEQYMGRTRMGGMLNFPLYGAMMDAFARGRPTAELGQRIMQMQQIHPRLHWMPSFIDNHDVDRFLAGGQVRGLEQALLAMMTLPGIPTLYYGTEQGFVDQRASMFAAGVGSEGKDHFNTQAPLYRRVAELTGLRHANRLFSRGRPAVLAGHALGPGALAWRTDHAGQAALVVVNTADQPMLLDRLPTGLKPGAVLRGLYGLDGTPDALKVGTAGQATLELPARAGLVWLAERGAAGRHIKPTTKLPAAVSTSSTPTLNAVPPVLAQEQTTLSGQSDPRLGAIQVVLDGQLAGAVSAMPDAQGHWQAVLDTSSLADPAAQHRVVVWRPADRKTSAPAGFRIQRDWQVRARVSDPISDDRGPAGRYVMPTDPLYAQGAMDIREVTASVAGKALQVQVELGAHSTLWNPPNGFDHLALTLFIELPGEPGGARVMPLQNATLPGDMRWHRRLRVHGWSNALFGPEGASAQNEGRSITPSAGLSVDAARKRITFTLPASALGAATLSGARLYVNSWDWDGGYRPVLATPGGQNLGGGAPGDALIADDTAIITLP</sequence>
<keyword evidence="2" id="KW-0479">Metal-binding</keyword>
<evidence type="ECO:0000313" key="8">
    <source>
        <dbReference type="Proteomes" id="UP001379945"/>
    </source>
</evidence>
<dbReference type="Gene3D" id="3.20.20.80">
    <property type="entry name" value="Glycosidases"/>
    <property type="match status" value="1"/>
</dbReference>
<dbReference type="SUPFAM" id="SSF49344">
    <property type="entry name" value="CBD9-like"/>
    <property type="match status" value="1"/>
</dbReference>
<evidence type="ECO:0000256" key="3">
    <source>
        <dbReference type="ARBA" id="ARBA00022729"/>
    </source>
</evidence>
<name>A0ABU9C130_9BURK</name>
<dbReference type="InterPro" id="IPR019248">
    <property type="entry name" value="Glucodextran_C"/>
</dbReference>
<comment type="caution">
    <text evidence="7">The sequence shown here is derived from an EMBL/GenBank/DDBJ whole genome shotgun (WGS) entry which is preliminary data.</text>
</comment>
<reference evidence="7 8" key="1">
    <citation type="submission" date="2024-04" db="EMBL/GenBank/DDBJ databases">
        <title>Novel species of the genus Ideonella isolated from streams.</title>
        <authorList>
            <person name="Lu H."/>
        </authorList>
    </citation>
    <scope>NUCLEOTIDE SEQUENCE [LARGE SCALE GENOMIC DNA]</scope>
    <source>
        <strain evidence="7 8">LYT19W</strain>
    </source>
</reference>
<dbReference type="InterPro" id="IPR006047">
    <property type="entry name" value="GH13_cat_dom"/>
</dbReference>
<keyword evidence="7" id="KW-0378">Hydrolase</keyword>
<dbReference type="Pfam" id="PF00128">
    <property type="entry name" value="Alpha-amylase"/>
    <property type="match status" value="1"/>
</dbReference>
<feature type="signal peptide" evidence="5">
    <location>
        <begin position="1"/>
        <end position="29"/>
    </location>
</feature>
<dbReference type="Gene3D" id="2.60.40.1190">
    <property type="match status" value="1"/>
</dbReference>
<dbReference type="PANTHER" id="PTHR10357">
    <property type="entry name" value="ALPHA-AMYLASE FAMILY MEMBER"/>
    <property type="match status" value="1"/>
</dbReference>
<dbReference type="SMART" id="SM00642">
    <property type="entry name" value="Aamy"/>
    <property type="match status" value="1"/>
</dbReference>
<proteinExistence type="predicted"/>
<feature type="region of interest" description="Disordered" evidence="4">
    <location>
        <begin position="188"/>
        <end position="212"/>
    </location>
</feature>
<dbReference type="InterPro" id="IPR017853">
    <property type="entry name" value="GH"/>
</dbReference>
<evidence type="ECO:0000313" key="7">
    <source>
        <dbReference type="EMBL" id="MEK8045321.1"/>
    </source>
</evidence>
<dbReference type="SUPFAM" id="SSF51445">
    <property type="entry name" value="(Trans)glycosidases"/>
    <property type="match status" value="1"/>
</dbReference>
<keyword evidence="3 5" id="KW-0732">Signal</keyword>
<organism evidence="7 8">
    <name type="scientific">Ideonella margarita</name>
    <dbReference type="NCBI Taxonomy" id="2984191"/>
    <lineage>
        <taxon>Bacteria</taxon>
        <taxon>Pseudomonadati</taxon>
        <taxon>Pseudomonadota</taxon>
        <taxon>Betaproteobacteria</taxon>
        <taxon>Burkholderiales</taxon>
        <taxon>Sphaerotilaceae</taxon>
        <taxon>Ideonella</taxon>
    </lineage>
</organism>
<evidence type="ECO:0000256" key="5">
    <source>
        <dbReference type="SAM" id="SignalP"/>
    </source>
</evidence>
<evidence type="ECO:0000256" key="4">
    <source>
        <dbReference type="SAM" id="MobiDB-lite"/>
    </source>
</evidence>
<dbReference type="RefSeq" id="WP_341397487.1">
    <property type="nucleotide sequence ID" value="NZ_JBBUTI010000002.1"/>
</dbReference>
<gene>
    <name evidence="7" type="ORF">AACH00_03050</name>
</gene>
<dbReference type="Proteomes" id="UP001379945">
    <property type="component" value="Unassembled WGS sequence"/>
</dbReference>
<dbReference type="GO" id="GO:0016787">
    <property type="term" value="F:hydrolase activity"/>
    <property type="evidence" value="ECO:0007669"/>
    <property type="project" value="UniProtKB-KW"/>
</dbReference>
<protein>
    <submittedName>
        <fullName evidence="7">Alpha-amylase family glycosyl hydrolase</fullName>
    </submittedName>
</protein>
<feature type="chain" id="PRO_5045491830" evidence="5">
    <location>
        <begin position="30"/>
        <end position="881"/>
    </location>
</feature>
<dbReference type="Pfam" id="PF09985">
    <property type="entry name" value="Glucodextran_C"/>
    <property type="match status" value="1"/>
</dbReference>
<evidence type="ECO:0000256" key="1">
    <source>
        <dbReference type="ARBA" id="ARBA00001913"/>
    </source>
</evidence>
<keyword evidence="8" id="KW-1185">Reference proteome</keyword>